<keyword evidence="4" id="KW-0521">NADP</keyword>
<dbReference type="CDD" id="cd05339">
    <property type="entry name" value="17beta-HSDXI-like_SDR_c"/>
    <property type="match status" value="1"/>
</dbReference>
<proteinExistence type="inferred from homology"/>
<dbReference type="GO" id="GO:0016020">
    <property type="term" value="C:membrane"/>
    <property type="evidence" value="ECO:0007669"/>
    <property type="project" value="UniProtKB-SubCell"/>
</dbReference>
<evidence type="ECO:0000256" key="9">
    <source>
        <dbReference type="ARBA" id="ARBA00059620"/>
    </source>
</evidence>
<reference evidence="14" key="1">
    <citation type="journal article" date="2021" name="Nat. Commun.">
        <title>Genetic determinants of endophytism in the Arabidopsis root mycobiome.</title>
        <authorList>
            <person name="Mesny F."/>
            <person name="Miyauchi S."/>
            <person name="Thiergart T."/>
            <person name="Pickel B."/>
            <person name="Atanasova L."/>
            <person name="Karlsson M."/>
            <person name="Huettel B."/>
            <person name="Barry K.W."/>
            <person name="Haridas S."/>
            <person name="Chen C."/>
            <person name="Bauer D."/>
            <person name="Andreopoulos W."/>
            <person name="Pangilinan J."/>
            <person name="LaButti K."/>
            <person name="Riley R."/>
            <person name="Lipzen A."/>
            <person name="Clum A."/>
            <person name="Drula E."/>
            <person name="Henrissat B."/>
            <person name="Kohler A."/>
            <person name="Grigoriev I.V."/>
            <person name="Martin F.M."/>
            <person name="Hacquard S."/>
        </authorList>
    </citation>
    <scope>NUCLEOTIDE SEQUENCE</scope>
    <source>
        <strain evidence="14">MPI-CAGE-CH-0243</strain>
    </source>
</reference>
<evidence type="ECO:0000256" key="12">
    <source>
        <dbReference type="RuleBase" id="RU000363"/>
    </source>
</evidence>
<evidence type="ECO:0000256" key="6">
    <source>
        <dbReference type="ARBA" id="ARBA00023002"/>
    </source>
</evidence>
<evidence type="ECO:0000256" key="7">
    <source>
        <dbReference type="ARBA" id="ARBA00023098"/>
    </source>
</evidence>
<organism evidence="14 15">
    <name type="scientific">Dendryphion nanum</name>
    <dbReference type="NCBI Taxonomy" id="256645"/>
    <lineage>
        <taxon>Eukaryota</taxon>
        <taxon>Fungi</taxon>
        <taxon>Dikarya</taxon>
        <taxon>Ascomycota</taxon>
        <taxon>Pezizomycotina</taxon>
        <taxon>Dothideomycetes</taxon>
        <taxon>Pleosporomycetidae</taxon>
        <taxon>Pleosporales</taxon>
        <taxon>Torulaceae</taxon>
        <taxon>Dendryphion</taxon>
    </lineage>
</organism>
<dbReference type="InterPro" id="IPR002347">
    <property type="entry name" value="SDR_fam"/>
</dbReference>
<comment type="caution">
    <text evidence="14">The sequence shown here is derived from an EMBL/GenBank/DDBJ whole genome shotgun (WGS) entry which is preliminary data.</text>
</comment>
<comment type="subcellular location">
    <subcellularLocation>
        <location evidence="1">Membrane</location>
        <topology evidence="1">Multi-pass membrane protein</topology>
    </subcellularLocation>
</comment>
<dbReference type="Gene3D" id="3.40.50.720">
    <property type="entry name" value="NAD(P)-binding Rossmann-like Domain"/>
    <property type="match status" value="1"/>
</dbReference>
<evidence type="ECO:0000256" key="8">
    <source>
        <dbReference type="ARBA" id="ARBA00023136"/>
    </source>
</evidence>
<dbReference type="SUPFAM" id="SSF51735">
    <property type="entry name" value="NAD(P)-binding Rossmann-fold domains"/>
    <property type="match status" value="1"/>
</dbReference>
<dbReference type="PANTHER" id="PTHR24322">
    <property type="entry name" value="PKSB"/>
    <property type="match status" value="1"/>
</dbReference>
<dbReference type="FunFam" id="3.40.50.720:FF:000131">
    <property type="entry name" value="Short-chain dehydrogenase/reductase 3"/>
    <property type="match status" value="1"/>
</dbReference>
<name>A0A9P9EE05_9PLEO</name>
<dbReference type="InterPro" id="IPR036291">
    <property type="entry name" value="NAD(P)-bd_dom_sf"/>
</dbReference>
<dbReference type="OrthoDB" id="10253736at2759"/>
<dbReference type="Proteomes" id="UP000700596">
    <property type="component" value="Unassembled WGS sequence"/>
</dbReference>
<dbReference type="EMBL" id="JAGMWT010000002">
    <property type="protein sequence ID" value="KAH7135712.1"/>
    <property type="molecule type" value="Genomic_DNA"/>
</dbReference>
<dbReference type="GO" id="GO:0052650">
    <property type="term" value="F:all-trans-retinol dehydrogenase (NADP+) activity"/>
    <property type="evidence" value="ECO:0007669"/>
    <property type="project" value="UniProtKB-ARBA"/>
</dbReference>
<evidence type="ECO:0000256" key="3">
    <source>
        <dbReference type="ARBA" id="ARBA00022692"/>
    </source>
</evidence>
<protein>
    <recommendedName>
        <fullName evidence="10">Short-chain dehydrogenase/reductase 3</fullName>
    </recommendedName>
    <alternativeName>
        <fullName evidence="11">Retinal short-chain dehydrogenase/reductase 1</fullName>
    </alternativeName>
</protein>
<dbReference type="AlphaFoldDB" id="A0A9P9EE05"/>
<evidence type="ECO:0000256" key="2">
    <source>
        <dbReference type="ARBA" id="ARBA00006484"/>
    </source>
</evidence>
<comment type="function">
    <text evidence="9">Catalyzes the reduction of all-trans-retinal to all-trans-retinol in the presence of NADPH.</text>
</comment>
<evidence type="ECO:0000256" key="5">
    <source>
        <dbReference type="ARBA" id="ARBA00022989"/>
    </source>
</evidence>
<dbReference type="PANTHER" id="PTHR24322:SF736">
    <property type="entry name" value="RETINOL DEHYDROGENASE 10"/>
    <property type="match status" value="1"/>
</dbReference>
<feature type="signal peptide" evidence="13">
    <location>
        <begin position="1"/>
        <end position="21"/>
    </location>
</feature>
<dbReference type="Pfam" id="PF00106">
    <property type="entry name" value="adh_short"/>
    <property type="match status" value="1"/>
</dbReference>
<keyword evidence="3" id="KW-0812">Transmembrane</keyword>
<sequence>MLRFLAVAVAIPLLFLPGPFPIPHPLLLLFPDGISARALTLIRCFSGVFLVHQVNALLNRWAENRWMWKYDGSSWVWEDEIAVVTGGSGGIGAAVVEKLLSYGITVAVLDVEPLSDELQNNATNLVHFYQCDITSRREVHQAGEAIRADHGVPSILINNAGIGNANTILETTPERIRAIFDVNIISHWNTVQEFLPDMIARSKGHIMSTASLASFVGLAGMVDYSCTKAALMAFHEGLTQELKHRYNSPQIKTTIVYPHWTRTRLTAPLEDGIRTTRASIVEPKDVAHAMVRQIIAAKSGQIVLGPGIAASIRAFPMWLQEFLRDRMARVVTVNATTAVAQSPGVYEETT</sequence>
<evidence type="ECO:0000313" key="14">
    <source>
        <dbReference type="EMBL" id="KAH7135712.1"/>
    </source>
</evidence>
<evidence type="ECO:0000256" key="13">
    <source>
        <dbReference type="SAM" id="SignalP"/>
    </source>
</evidence>
<keyword evidence="8" id="KW-0472">Membrane</keyword>
<accession>A0A9P9EE05</accession>
<keyword evidence="7" id="KW-0443">Lipid metabolism</keyword>
<keyword evidence="6" id="KW-0560">Oxidoreductase</keyword>
<keyword evidence="5" id="KW-1133">Transmembrane helix</keyword>
<keyword evidence="13" id="KW-0732">Signal</keyword>
<comment type="similarity">
    <text evidence="2 12">Belongs to the short-chain dehydrogenases/reductases (SDR) family.</text>
</comment>
<evidence type="ECO:0000256" key="1">
    <source>
        <dbReference type="ARBA" id="ARBA00004141"/>
    </source>
</evidence>
<feature type="chain" id="PRO_5040326219" description="Short-chain dehydrogenase/reductase 3" evidence="13">
    <location>
        <begin position="22"/>
        <end position="350"/>
    </location>
</feature>
<dbReference type="PRINTS" id="PR00080">
    <property type="entry name" value="SDRFAMILY"/>
</dbReference>
<dbReference type="PRINTS" id="PR00081">
    <property type="entry name" value="GDHRDH"/>
</dbReference>
<evidence type="ECO:0000256" key="4">
    <source>
        <dbReference type="ARBA" id="ARBA00022857"/>
    </source>
</evidence>
<evidence type="ECO:0000256" key="11">
    <source>
        <dbReference type="ARBA" id="ARBA00082544"/>
    </source>
</evidence>
<gene>
    <name evidence="14" type="ORF">B0J11DRAFT_167651</name>
</gene>
<evidence type="ECO:0000256" key="10">
    <source>
        <dbReference type="ARBA" id="ARBA00068717"/>
    </source>
</evidence>
<evidence type="ECO:0000313" key="15">
    <source>
        <dbReference type="Proteomes" id="UP000700596"/>
    </source>
</evidence>
<keyword evidence="15" id="KW-1185">Reference proteome</keyword>